<dbReference type="InterPro" id="IPR015422">
    <property type="entry name" value="PyrdxlP-dep_Trfase_small"/>
</dbReference>
<dbReference type="GO" id="GO:0030170">
    <property type="term" value="F:pyridoxal phosphate binding"/>
    <property type="evidence" value="ECO:0007669"/>
    <property type="project" value="InterPro"/>
</dbReference>
<sequence length="365" mass="41697">MHGGNLREAREKYGREDFIDLSANINPFGPPSGVWQHLIESLPEITHYPDPEYKRLTQKLGQRFDLSPEQILMGNGAGELLFSLTLALHPKRVLIPVPGFSEYERAAQAVKAEIFHLTLGVDGWDSLPHVDSPEGRQKFIDLWQKALTGCELVYLNSPHNPTGSVLAFEQLQLILEIAKSLNCWVLFDESFYDFLNEERRCSANIFLKENPKLIVLYSMTKFFSLPGIRLGALFAQAEVLACVRKFRDPWSVNVLAEEAGLEVLDDMDYPDEVRQELDESRDFFYTQFKNAHFESLILHSTHVNFALIEVKERTAIEVVEALGRLGVLVRNCDNFQGMEGQYIRVAIKDKESMKHLLERLRVMVG</sequence>
<dbReference type="InterPro" id="IPR015424">
    <property type="entry name" value="PyrdxlP-dep_Trfase"/>
</dbReference>
<evidence type="ECO:0000313" key="6">
    <source>
        <dbReference type="Proteomes" id="UP000010847"/>
    </source>
</evidence>
<dbReference type="RefSeq" id="WP_006715195.1">
    <property type="nucleotide sequence ID" value="NZ_CP007032.1"/>
</dbReference>
<feature type="domain" description="Aminotransferase class I/classII large" evidence="4">
    <location>
        <begin position="17"/>
        <end position="360"/>
    </location>
</feature>
<dbReference type="InterPro" id="IPR004839">
    <property type="entry name" value="Aminotransferase_I/II_large"/>
</dbReference>
<reference evidence="5 6" key="1">
    <citation type="submission" date="2013-12" db="EMBL/GenBank/DDBJ databases">
        <authorList>
            <consortium name="DOE Joint Genome Institute"/>
            <person name="Smidt H."/>
            <person name="Huntemann M."/>
            <person name="Han J."/>
            <person name="Chen A."/>
            <person name="Kyrpides N."/>
            <person name="Mavromatis K."/>
            <person name="Markowitz V."/>
            <person name="Palaniappan K."/>
            <person name="Ivanova N."/>
            <person name="Schaumberg A."/>
            <person name="Pati A."/>
            <person name="Liolios K."/>
            <person name="Nordberg H.P."/>
            <person name="Cantor M.N."/>
            <person name="Hua S.X."/>
            <person name="Woyke T."/>
        </authorList>
    </citation>
    <scope>NUCLEOTIDE SEQUENCE [LARGE SCALE GENOMIC DNA]</scope>
    <source>
        <strain evidence="6">DSM 15288</strain>
    </source>
</reference>
<evidence type="ECO:0000256" key="1">
    <source>
        <dbReference type="ARBA" id="ARBA00001933"/>
    </source>
</evidence>
<gene>
    <name evidence="5" type="ORF">DESME_03950</name>
</gene>
<dbReference type="EC" id="2.6.1.-" evidence="3"/>
<evidence type="ECO:0000313" key="5">
    <source>
        <dbReference type="EMBL" id="AHF06306.1"/>
    </source>
</evidence>
<dbReference type="PANTHER" id="PTHR42885">
    <property type="entry name" value="HISTIDINOL-PHOSPHATE AMINOTRANSFERASE-RELATED"/>
    <property type="match status" value="1"/>
</dbReference>
<dbReference type="OrthoDB" id="9813612at2"/>
<keyword evidence="3 5" id="KW-0032">Aminotransferase</keyword>
<dbReference type="KEGG" id="dmt:DESME_03950"/>
<dbReference type="Gene3D" id="3.40.640.10">
    <property type="entry name" value="Type I PLP-dependent aspartate aminotransferase-like (Major domain)"/>
    <property type="match status" value="1"/>
</dbReference>
<evidence type="ECO:0000256" key="3">
    <source>
        <dbReference type="RuleBase" id="RU000481"/>
    </source>
</evidence>
<dbReference type="CDD" id="cd00609">
    <property type="entry name" value="AAT_like"/>
    <property type="match status" value="1"/>
</dbReference>
<dbReference type="STRING" id="871968.DESME_03950"/>
<keyword evidence="3 5" id="KW-0808">Transferase</keyword>
<dbReference type="EMBL" id="CP007032">
    <property type="protein sequence ID" value="AHF06306.1"/>
    <property type="molecule type" value="Genomic_DNA"/>
</dbReference>
<dbReference type="InterPro" id="IPR015421">
    <property type="entry name" value="PyrdxlP-dep_Trfase_major"/>
</dbReference>
<dbReference type="Proteomes" id="UP000010847">
    <property type="component" value="Chromosome"/>
</dbReference>
<dbReference type="PANTHER" id="PTHR42885:SF1">
    <property type="entry name" value="THREONINE-PHOSPHATE DECARBOXYLASE"/>
    <property type="match status" value="1"/>
</dbReference>
<dbReference type="PROSITE" id="PS00105">
    <property type="entry name" value="AA_TRANSFER_CLASS_1"/>
    <property type="match status" value="1"/>
</dbReference>
<dbReference type="HOGENOM" id="CLU_017584_3_2_9"/>
<comment type="cofactor">
    <cofactor evidence="1 3">
        <name>pyridoxal 5'-phosphate</name>
        <dbReference type="ChEBI" id="CHEBI:597326"/>
    </cofactor>
</comment>
<dbReference type="eggNOG" id="COG0079">
    <property type="taxonomic scope" value="Bacteria"/>
</dbReference>
<dbReference type="InterPro" id="IPR004838">
    <property type="entry name" value="NHTrfase_class1_PyrdxlP-BS"/>
</dbReference>
<accession>W0EB77</accession>
<dbReference type="Pfam" id="PF00155">
    <property type="entry name" value="Aminotran_1_2"/>
    <property type="match status" value="1"/>
</dbReference>
<evidence type="ECO:0000256" key="2">
    <source>
        <dbReference type="ARBA" id="ARBA00022898"/>
    </source>
</evidence>
<protein>
    <recommendedName>
        <fullName evidence="3">Aminotransferase</fullName>
        <ecNumber evidence="3">2.6.1.-</ecNumber>
    </recommendedName>
</protein>
<keyword evidence="6" id="KW-1185">Reference proteome</keyword>
<name>W0EB77_9FIRM</name>
<evidence type="ECO:0000259" key="4">
    <source>
        <dbReference type="Pfam" id="PF00155"/>
    </source>
</evidence>
<proteinExistence type="inferred from homology"/>
<comment type="similarity">
    <text evidence="3">Belongs to the class-I pyridoxal-phosphate-dependent aminotransferase family.</text>
</comment>
<keyword evidence="2" id="KW-0663">Pyridoxal phosphate</keyword>
<organism evidence="5 6">
    <name type="scientific">Desulfitobacterium metallireducens DSM 15288</name>
    <dbReference type="NCBI Taxonomy" id="871968"/>
    <lineage>
        <taxon>Bacteria</taxon>
        <taxon>Bacillati</taxon>
        <taxon>Bacillota</taxon>
        <taxon>Clostridia</taxon>
        <taxon>Eubacteriales</taxon>
        <taxon>Desulfitobacteriaceae</taxon>
        <taxon>Desulfitobacterium</taxon>
    </lineage>
</organism>
<dbReference type="AlphaFoldDB" id="W0EB77"/>
<dbReference type="SUPFAM" id="SSF53383">
    <property type="entry name" value="PLP-dependent transferases"/>
    <property type="match status" value="1"/>
</dbReference>
<dbReference type="Gene3D" id="3.90.1150.10">
    <property type="entry name" value="Aspartate Aminotransferase, domain 1"/>
    <property type="match status" value="1"/>
</dbReference>
<dbReference type="GO" id="GO:0008483">
    <property type="term" value="F:transaminase activity"/>
    <property type="evidence" value="ECO:0007669"/>
    <property type="project" value="UniProtKB-KW"/>
</dbReference>